<dbReference type="PROSITE" id="PS51755">
    <property type="entry name" value="OMPR_PHOB"/>
    <property type="match status" value="1"/>
</dbReference>
<dbReference type="FunFam" id="3.40.50.2300:FF:000001">
    <property type="entry name" value="DNA-binding response regulator PhoB"/>
    <property type="match status" value="1"/>
</dbReference>
<organism evidence="10 11">
    <name type="scientific">Candidatus Desulfolinea nitratireducens</name>
    <dbReference type="NCBI Taxonomy" id="2841698"/>
    <lineage>
        <taxon>Bacteria</taxon>
        <taxon>Bacillati</taxon>
        <taxon>Chloroflexota</taxon>
        <taxon>Anaerolineae</taxon>
        <taxon>Anaerolineales</taxon>
        <taxon>Anaerolineales incertae sedis</taxon>
        <taxon>Candidatus Desulfolinea</taxon>
    </lineage>
</organism>
<keyword evidence="1 6" id="KW-0597">Phosphoprotein</keyword>
<accession>A0A8J6NGC8</accession>
<keyword evidence="5" id="KW-0804">Transcription</keyword>
<reference evidence="10 11" key="1">
    <citation type="submission" date="2020-08" db="EMBL/GenBank/DDBJ databases">
        <title>Bridging the membrane lipid divide: bacteria of the FCB group superphylum have the potential to synthesize archaeal ether lipids.</title>
        <authorList>
            <person name="Villanueva L."/>
            <person name="Von Meijenfeldt F.A.B."/>
            <person name="Westbye A.B."/>
            <person name="Yadav S."/>
            <person name="Hopmans E.C."/>
            <person name="Dutilh B.E."/>
            <person name="Sinninghe Damste J.S."/>
        </authorList>
    </citation>
    <scope>NUCLEOTIDE SEQUENCE [LARGE SCALE GENOMIC DNA]</scope>
    <source>
        <strain evidence="10">NIOZ-UU36</strain>
    </source>
</reference>
<dbReference type="Proteomes" id="UP000614469">
    <property type="component" value="Unassembled WGS sequence"/>
</dbReference>
<evidence type="ECO:0000259" key="9">
    <source>
        <dbReference type="PROSITE" id="PS51755"/>
    </source>
</evidence>
<name>A0A8J6NGC8_9CHLR</name>
<dbReference type="InterPro" id="IPR001789">
    <property type="entry name" value="Sig_transdc_resp-reg_receiver"/>
</dbReference>
<feature type="domain" description="OmpR/PhoB-type" evidence="9">
    <location>
        <begin position="132"/>
        <end position="231"/>
    </location>
</feature>
<dbReference type="EMBL" id="JACNJN010000054">
    <property type="protein sequence ID" value="MBC8334221.1"/>
    <property type="molecule type" value="Genomic_DNA"/>
</dbReference>
<dbReference type="Pfam" id="PF00072">
    <property type="entry name" value="Response_reg"/>
    <property type="match status" value="1"/>
</dbReference>
<dbReference type="InterPro" id="IPR001867">
    <property type="entry name" value="OmpR/PhoB-type_DNA-bd"/>
</dbReference>
<dbReference type="Gene3D" id="3.40.50.2300">
    <property type="match status" value="1"/>
</dbReference>
<sequence length="231" mass="26366">MRSTSPTVLVVDDEKPLRDFVRRNLEVRNFHVETASNGLEALAIFNTQNVDLVIMDIMMPHLDGLETIRRIRQTSLVPIIILSALGEEDDKVRAFDMGADDYLAKPFGAGELLGRVKAVLRRARWSESSEVNEQVTRGEITADLERHEITVRGEILNLTPTEFNLLVHMMRHAGKVLSHRSILQNVWGPEYGEEAEYLRVYVGKLRQKIEVDPLNPEYLLTERGIGYRFKG</sequence>
<evidence type="ECO:0000256" key="7">
    <source>
        <dbReference type="PROSITE-ProRule" id="PRU01091"/>
    </source>
</evidence>
<dbReference type="InterPro" id="IPR039420">
    <property type="entry name" value="WalR-like"/>
</dbReference>
<gene>
    <name evidence="10" type="ORF">H8E29_03060</name>
</gene>
<dbReference type="InterPro" id="IPR011006">
    <property type="entry name" value="CheY-like_superfamily"/>
</dbReference>
<dbReference type="PROSITE" id="PS50110">
    <property type="entry name" value="RESPONSE_REGULATORY"/>
    <property type="match status" value="1"/>
</dbReference>
<evidence type="ECO:0000256" key="1">
    <source>
        <dbReference type="ARBA" id="ARBA00022553"/>
    </source>
</evidence>
<dbReference type="PANTHER" id="PTHR48111:SF50">
    <property type="entry name" value="KDP OPERON TRANSCRIPTIONAL REGULATORY PROTEIN KDPE"/>
    <property type="match status" value="1"/>
</dbReference>
<dbReference type="GO" id="GO:0000976">
    <property type="term" value="F:transcription cis-regulatory region binding"/>
    <property type="evidence" value="ECO:0007669"/>
    <property type="project" value="TreeGrafter"/>
</dbReference>
<dbReference type="CDD" id="cd17574">
    <property type="entry name" value="REC_OmpR"/>
    <property type="match status" value="1"/>
</dbReference>
<dbReference type="SMART" id="SM00862">
    <property type="entry name" value="Trans_reg_C"/>
    <property type="match status" value="1"/>
</dbReference>
<keyword evidence="3" id="KW-0805">Transcription regulation</keyword>
<evidence type="ECO:0000256" key="4">
    <source>
        <dbReference type="ARBA" id="ARBA00023125"/>
    </source>
</evidence>
<evidence type="ECO:0000256" key="5">
    <source>
        <dbReference type="ARBA" id="ARBA00023163"/>
    </source>
</evidence>
<dbReference type="InterPro" id="IPR036388">
    <property type="entry name" value="WH-like_DNA-bd_sf"/>
</dbReference>
<protein>
    <submittedName>
        <fullName evidence="10">Response regulator transcription factor</fullName>
    </submittedName>
</protein>
<feature type="domain" description="Response regulatory" evidence="8">
    <location>
        <begin position="7"/>
        <end position="120"/>
    </location>
</feature>
<dbReference type="Gene3D" id="6.10.250.690">
    <property type="match status" value="1"/>
</dbReference>
<keyword evidence="2" id="KW-0902">Two-component regulatory system</keyword>
<dbReference type="SUPFAM" id="SSF52172">
    <property type="entry name" value="CheY-like"/>
    <property type="match status" value="1"/>
</dbReference>
<feature type="modified residue" description="4-aspartylphosphate" evidence="6">
    <location>
        <position position="56"/>
    </location>
</feature>
<dbReference type="GO" id="GO:0032993">
    <property type="term" value="C:protein-DNA complex"/>
    <property type="evidence" value="ECO:0007669"/>
    <property type="project" value="TreeGrafter"/>
</dbReference>
<evidence type="ECO:0000256" key="3">
    <source>
        <dbReference type="ARBA" id="ARBA00023015"/>
    </source>
</evidence>
<dbReference type="SMART" id="SM00448">
    <property type="entry name" value="REC"/>
    <property type="match status" value="1"/>
</dbReference>
<keyword evidence="4 7" id="KW-0238">DNA-binding</keyword>
<comment type="caution">
    <text evidence="10">The sequence shown here is derived from an EMBL/GenBank/DDBJ whole genome shotgun (WGS) entry which is preliminary data.</text>
</comment>
<evidence type="ECO:0000259" key="8">
    <source>
        <dbReference type="PROSITE" id="PS50110"/>
    </source>
</evidence>
<evidence type="ECO:0000313" key="11">
    <source>
        <dbReference type="Proteomes" id="UP000614469"/>
    </source>
</evidence>
<dbReference type="GO" id="GO:0000156">
    <property type="term" value="F:phosphorelay response regulator activity"/>
    <property type="evidence" value="ECO:0007669"/>
    <property type="project" value="TreeGrafter"/>
</dbReference>
<dbReference type="GO" id="GO:0006355">
    <property type="term" value="P:regulation of DNA-templated transcription"/>
    <property type="evidence" value="ECO:0007669"/>
    <property type="project" value="InterPro"/>
</dbReference>
<dbReference type="CDD" id="cd00383">
    <property type="entry name" value="trans_reg_C"/>
    <property type="match status" value="1"/>
</dbReference>
<dbReference type="AlphaFoldDB" id="A0A8J6NGC8"/>
<dbReference type="GO" id="GO:0005829">
    <property type="term" value="C:cytosol"/>
    <property type="evidence" value="ECO:0007669"/>
    <property type="project" value="TreeGrafter"/>
</dbReference>
<dbReference type="Gene3D" id="1.10.10.10">
    <property type="entry name" value="Winged helix-like DNA-binding domain superfamily/Winged helix DNA-binding domain"/>
    <property type="match status" value="1"/>
</dbReference>
<proteinExistence type="predicted"/>
<feature type="DNA-binding region" description="OmpR/PhoB-type" evidence="7">
    <location>
        <begin position="132"/>
        <end position="231"/>
    </location>
</feature>
<evidence type="ECO:0000313" key="10">
    <source>
        <dbReference type="EMBL" id="MBC8334221.1"/>
    </source>
</evidence>
<evidence type="ECO:0000256" key="6">
    <source>
        <dbReference type="PROSITE-ProRule" id="PRU00169"/>
    </source>
</evidence>
<evidence type="ECO:0000256" key="2">
    <source>
        <dbReference type="ARBA" id="ARBA00023012"/>
    </source>
</evidence>
<dbReference type="Pfam" id="PF00486">
    <property type="entry name" value="Trans_reg_C"/>
    <property type="match status" value="1"/>
</dbReference>
<dbReference type="PANTHER" id="PTHR48111">
    <property type="entry name" value="REGULATOR OF RPOS"/>
    <property type="match status" value="1"/>
</dbReference>